<dbReference type="Gene3D" id="1.10.3120.10">
    <property type="entry name" value="Trigger factor, C-terminal domain"/>
    <property type="match status" value="1"/>
</dbReference>
<evidence type="ECO:0000313" key="2">
    <source>
        <dbReference type="EMBL" id="QTD38724.1"/>
    </source>
</evidence>
<keyword evidence="2" id="KW-0413">Isomerase</keyword>
<dbReference type="InterPro" id="IPR005215">
    <property type="entry name" value="Trig_fac"/>
</dbReference>
<proteinExistence type="predicted"/>
<dbReference type="Gene3D" id="3.30.70.1050">
    <property type="entry name" value="Trigger factor ribosome-binding domain"/>
    <property type="match status" value="1"/>
</dbReference>
<dbReference type="GO" id="GO:0003755">
    <property type="term" value="F:peptidyl-prolyl cis-trans isomerase activity"/>
    <property type="evidence" value="ECO:0007669"/>
    <property type="project" value="UniProtKB-EC"/>
</dbReference>
<dbReference type="RefSeq" id="WP_207972844.1">
    <property type="nucleotide sequence ID" value="NZ_CP071795.1"/>
</dbReference>
<dbReference type="InterPro" id="IPR037041">
    <property type="entry name" value="Trigger_fac_C_sf"/>
</dbReference>
<dbReference type="InterPro" id="IPR027304">
    <property type="entry name" value="Trigger_fact/SurA_dom_sf"/>
</dbReference>
<dbReference type="Proteomes" id="UP000663935">
    <property type="component" value="Chromosome"/>
</dbReference>
<name>A0ABX7SWV3_9FLAO</name>
<dbReference type="EC" id="5.2.1.8" evidence="2"/>
<dbReference type="NCBIfam" id="TIGR00115">
    <property type="entry name" value="tig"/>
    <property type="match status" value="1"/>
</dbReference>
<keyword evidence="3" id="KW-1185">Reference proteome</keyword>
<accession>A0ABX7SWV3</accession>
<gene>
    <name evidence="2" type="primary">tig</name>
    <name evidence="2" type="ORF">JL193_05505</name>
</gene>
<dbReference type="Pfam" id="PF05697">
    <property type="entry name" value="Trigger_N"/>
    <property type="match status" value="1"/>
</dbReference>
<feature type="domain" description="Trigger factor ribosome-binding bacterial" evidence="1">
    <location>
        <begin position="1"/>
        <end position="146"/>
    </location>
</feature>
<dbReference type="EMBL" id="CP071795">
    <property type="protein sequence ID" value="QTD38724.1"/>
    <property type="molecule type" value="Genomic_DNA"/>
</dbReference>
<sequence length="450" mass="52019">MNITKENIDALNAVVKVDIVADDYQAKVNQLLTDYRKKADIPGFRKGHVPMGMIKRQYGKSIMIDEVNKLLQESLNKFITEEKLDILGNPLPRIQDDFNWDADKFSFEFELGLVPEFDIDLDAIKKVTQYKIVTTEKLLEEEVKNIRTRYGKISSLEEVTKDANVTATFVNEAKEINKKGTFLVSDLEDKKSEKKLVGAKVGDVIELETKKLFKDDHKLQHILGVSHEEIHDLDIKVTLTIEDITKTEPADLDQELFDKLFPDGSVKTVLELKEKIKEDAEKNFVEHTDQQLLNAVTEHLVENTKFDLPEEFLQKWLQTAGEKELTPEEAKAEYEKSEKALRYQLIEGKVLKDNDIKIDYVELIDYAKGLIRMQMAQFGNMNPEEKELDDIAARILQNQEEAQKLQSQLISQKLLDFYKENIHFKTKEVSYVDFVKEVYDQQAKDQALNK</sequence>
<organism evidence="2 3">
    <name type="scientific">Polaribacter batillariae</name>
    <dbReference type="NCBI Taxonomy" id="2808900"/>
    <lineage>
        <taxon>Bacteria</taxon>
        <taxon>Pseudomonadati</taxon>
        <taxon>Bacteroidota</taxon>
        <taxon>Flavobacteriia</taxon>
        <taxon>Flavobacteriales</taxon>
        <taxon>Flavobacteriaceae</taxon>
    </lineage>
</organism>
<evidence type="ECO:0000313" key="3">
    <source>
        <dbReference type="Proteomes" id="UP000663935"/>
    </source>
</evidence>
<dbReference type="InterPro" id="IPR036611">
    <property type="entry name" value="Trigger_fac_ribosome-bd_sf"/>
</dbReference>
<evidence type="ECO:0000259" key="1">
    <source>
        <dbReference type="Pfam" id="PF05697"/>
    </source>
</evidence>
<protein>
    <submittedName>
        <fullName evidence="2">Trigger factor</fullName>
        <ecNumber evidence="2">5.2.1.8</ecNumber>
    </submittedName>
</protein>
<dbReference type="SUPFAM" id="SSF109998">
    <property type="entry name" value="Triger factor/SurA peptide-binding domain-like"/>
    <property type="match status" value="1"/>
</dbReference>
<dbReference type="InterPro" id="IPR008881">
    <property type="entry name" value="Trigger_fac_ribosome-bd_bac"/>
</dbReference>
<reference evidence="2 3" key="1">
    <citation type="submission" date="2021-03" db="EMBL/GenBank/DDBJ databases">
        <title>Complete genome of Polaribacter_sp.G4M1.</title>
        <authorList>
            <person name="Jeong S.W."/>
            <person name="Bae J.W."/>
        </authorList>
    </citation>
    <scope>NUCLEOTIDE SEQUENCE [LARGE SCALE GENOMIC DNA]</scope>
    <source>
        <strain evidence="2 3">G4M1</strain>
    </source>
</reference>
<dbReference type="SUPFAM" id="SSF102735">
    <property type="entry name" value="Trigger factor ribosome-binding domain"/>
    <property type="match status" value="1"/>
</dbReference>
<dbReference type="PIRSF" id="PIRSF003095">
    <property type="entry name" value="Trigger_factor"/>
    <property type="match status" value="1"/>
</dbReference>